<dbReference type="ESTHER" id="burce-lipaa">
    <property type="family name" value="Bacterial_lip_FamI.2"/>
</dbReference>
<dbReference type="EC" id="3.1.1.3"/>
<dbReference type="InterPro" id="IPR029058">
    <property type="entry name" value="AB_hydrolase_fold"/>
</dbReference>
<name>Q9R4W9_BURCE</name>
<protein>
    <submittedName>
        <fullName>Triacylglycerol lipase</fullName>
        <ecNumber>3.1.1.3</ecNumber>
    </submittedName>
</protein>
<keyword id="KW-0903">Direct protein sequencing</keyword>
<reference key="1">
    <citation type="journal article" date="1994" name="Biochim. Biophys. Acta">
        <title>Lipase of Pseudomonas cepacia for biotechnological purposes: purification, crystallization and characterization.</title>
        <authorList>
            <person name="Bornscheuer U."/>
            <person name="Reif O.W."/>
            <person name="Lausch R."/>
            <person name="Freitag R."/>
            <person name="Scheper T."/>
            <person name="Kolisis F.N."/>
            <person name="Menge U."/>
        </authorList>
    </citation>
    <scope>PROTEIN SEQUENCE</scope>
</reference>
<sequence length="22" mass="2418">ADNYAATRYPIILVHGLTGTDR</sequence>
<accession>Q9R4W9</accession>
<dbReference type="GO" id="GO:0004806">
    <property type="term" value="F:triacylglycerol lipase activity"/>
    <property type="evidence" value="ECO:0007669"/>
    <property type="project" value="UniProtKB-EC"/>
</dbReference>
<proteinExistence type="evidence at protein level"/>
<organism>
    <name type="scientific">Burkholderia cepacia</name>
    <name type="common">Pseudomonas cepacia</name>
    <dbReference type="NCBI Taxonomy" id="292"/>
    <lineage>
        <taxon>Bacteria</taxon>
        <taxon>Pseudomonadati</taxon>
        <taxon>Pseudomonadota</taxon>
        <taxon>Betaproteobacteria</taxon>
        <taxon>Burkholderiales</taxon>
        <taxon>Burkholderiaceae</taxon>
        <taxon>Burkholderia</taxon>
        <taxon>Burkholderia cepacia complex</taxon>
    </lineage>
</organism>
<dbReference type="Gene3D" id="3.40.50.1820">
    <property type="entry name" value="alpha/beta hydrolase"/>
    <property type="match status" value="1"/>
</dbReference>
<dbReference type="AlphaFoldDB" id="Q9R4W9"/>